<dbReference type="RefSeq" id="WP_209969578.1">
    <property type="nucleotide sequence ID" value="NZ_JAGGLB010000002.1"/>
</dbReference>
<keyword evidence="2" id="KW-0274">FAD</keyword>
<evidence type="ECO:0000259" key="3">
    <source>
        <dbReference type="PROSITE" id="PS51085"/>
    </source>
</evidence>
<gene>
    <name evidence="4" type="ORF">J2Z66_000495</name>
</gene>
<dbReference type="PANTHER" id="PTHR43644">
    <property type="entry name" value="NA(+)-TRANSLOCATING NADH-QUINONE REDUCTASE SUBUNIT"/>
    <property type="match status" value="1"/>
</dbReference>
<evidence type="ECO:0000256" key="1">
    <source>
        <dbReference type="ARBA" id="ARBA00022630"/>
    </source>
</evidence>
<feature type="domain" description="2Fe-2S ferredoxin-type" evidence="3">
    <location>
        <begin position="4"/>
        <end position="96"/>
    </location>
</feature>
<dbReference type="Pfam" id="PF00111">
    <property type="entry name" value="Fer2"/>
    <property type="match status" value="1"/>
</dbReference>
<reference evidence="4 5" key="1">
    <citation type="submission" date="2021-03" db="EMBL/GenBank/DDBJ databases">
        <title>Genomic Encyclopedia of Type Strains, Phase IV (KMG-IV): sequencing the most valuable type-strain genomes for metagenomic binning, comparative biology and taxonomic classification.</title>
        <authorList>
            <person name="Goeker M."/>
        </authorList>
    </citation>
    <scope>NUCLEOTIDE SEQUENCE [LARGE SCALE GENOMIC DNA]</scope>
    <source>
        <strain evidence="4 5">DSM 26048</strain>
    </source>
</reference>
<dbReference type="InterPro" id="IPR001041">
    <property type="entry name" value="2Fe-2S_ferredoxin-type"/>
</dbReference>
<dbReference type="CDD" id="cd00207">
    <property type="entry name" value="fer2"/>
    <property type="match status" value="1"/>
</dbReference>
<evidence type="ECO:0000256" key="2">
    <source>
        <dbReference type="ARBA" id="ARBA00022827"/>
    </source>
</evidence>
<dbReference type="Gene3D" id="3.10.20.30">
    <property type="match status" value="1"/>
</dbReference>
<comment type="caution">
    <text evidence="4">The sequence shown here is derived from an EMBL/GenBank/DDBJ whole genome shotgun (WGS) entry which is preliminary data.</text>
</comment>
<protein>
    <submittedName>
        <fullName evidence="4">2Fe-2S ferredoxin</fullName>
    </submittedName>
</protein>
<keyword evidence="1" id="KW-0285">Flavoprotein</keyword>
<evidence type="ECO:0000313" key="5">
    <source>
        <dbReference type="Proteomes" id="UP001519287"/>
    </source>
</evidence>
<dbReference type="EMBL" id="JAGGLB010000002">
    <property type="protein sequence ID" value="MBP1988900.1"/>
    <property type="molecule type" value="Genomic_DNA"/>
</dbReference>
<dbReference type="PANTHER" id="PTHR43644:SF1">
    <property type="entry name" value="NAD(P)H-FLAVIN REDUCTASE"/>
    <property type="match status" value="1"/>
</dbReference>
<evidence type="ECO:0000313" key="4">
    <source>
        <dbReference type="EMBL" id="MBP1988900.1"/>
    </source>
</evidence>
<dbReference type="InterPro" id="IPR036010">
    <property type="entry name" value="2Fe-2S_ferredoxin-like_sf"/>
</dbReference>
<dbReference type="Proteomes" id="UP001519287">
    <property type="component" value="Unassembled WGS sequence"/>
</dbReference>
<accession>A0ABS4IP01</accession>
<dbReference type="InterPro" id="IPR012675">
    <property type="entry name" value="Beta-grasp_dom_sf"/>
</dbReference>
<proteinExistence type="predicted"/>
<dbReference type="PROSITE" id="PS51085">
    <property type="entry name" value="2FE2S_FER_2"/>
    <property type="match status" value="1"/>
</dbReference>
<keyword evidence="5" id="KW-1185">Reference proteome</keyword>
<name>A0ABS4IP01_9BACL</name>
<organism evidence="4 5">
    <name type="scientific">Paenibacillus eucommiae</name>
    <dbReference type="NCBI Taxonomy" id="1355755"/>
    <lineage>
        <taxon>Bacteria</taxon>
        <taxon>Bacillati</taxon>
        <taxon>Bacillota</taxon>
        <taxon>Bacilli</taxon>
        <taxon>Bacillales</taxon>
        <taxon>Paenibacillaceae</taxon>
        <taxon>Paenibacillus</taxon>
    </lineage>
</organism>
<sequence>MTLPEVTFLPDGKKIRVRPGTTLLDAGRHARVTIRTRCGGKAACLMCKVKVEEQSGLTPMNQPEQLKLGEQGAEGYRLACQARVRGDVTVIIPEDPLKAAVRAQLARQAEDGI</sequence>
<dbReference type="SUPFAM" id="SSF54292">
    <property type="entry name" value="2Fe-2S ferredoxin-like"/>
    <property type="match status" value="1"/>
</dbReference>